<dbReference type="Proteomes" id="UP001060085">
    <property type="component" value="Linkage Group LG04"/>
</dbReference>
<evidence type="ECO:0000313" key="1">
    <source>
        <dbReference type="EMBL" id="KAI5666002.1"/>
    </source>
</evidence>
<sequence length="475" mass="55591">MDNSIFRNKFWFVFFVLFVFWYLLLYGFDWSFLPGLSSITLDHDKSIQSLFVRSNPDVVETNNSQDSSENTTNFLGKQEIFVNTTSAENDVDIEGLEKELEPLLGKYEDEDENYEKCKGRYIYVHNLPSCYNQDLIKNCKLLNQWTNMCPSLVNMGLGPDLGNPQRIFLNKGWFNTHQFNLEVIFHNRMKQYDCLTNDSSKAAAIFVPYYAGLDVSRYLWSSKNASVRDYDSVNLVKWLKERPEWKRMWGKDHFLVAGRITWDFRRGTNDDSGWGNNLMRLPESQNITMLTIESSPWHRNDFAIPYPTYFHPSSDNDVLLWQSKMKRQKRKNLFCFAGAPRPNMVDSIRDEIMEQCKTSRRKCRLLECTNNRNKCHKPVYLMKMFQTSIFCLQPSGDSFTRRSTFDSILAGCIPVFFSPASAYVQYLWHLPKEFSKYSVLISEDDVKNKTINIDNMLSQIPRSKVSAMREEAMSS</sequence>
<reference evidence="2" key="1">
    <citation type="journal article" date="2023" name="Nat. Plants">
        <title>Single-cell RNA sequencing provides a high-resolution roadmap for understanding the multicellular compartmentation of specialized metabolism.</title>
        <authorList>
            <person name="Sun S."/>
            <person name="Shen X."/>
            <person name="Li Y."/>
            <person name="Li Y."/>
            <person name="Wang S."/>
            <person name="Li R."/>
            <person name="Zhang H."/>
            <person name="Shen G."/>
            <person name="Guo B."/>
            <person name="Wei J."/>
            <person name="Xu J."/>
            <person name="St-Pierre B."/>
            <person name="Chen S."/>
            <person name="Sun C."/>
        </authorList>
    </citation>
    <scope>NUCLEOTIDE SEQUENCE [LARGE SCALE GENOMIC DNA]</scope>
</reference>
<name>A0ACC0B0S2_CATRO</name>
<accession>A0ACC0B0S2</accession>
<organism evidence="1 2">
    <name type="scientific">Catharanthus roseus</name>
    <name type="common">Madagascar periwinkle</name>
    <name type="synonym">Vinca rosea</name>
    <dbReference type="NCBI Taxonomy" id="4058"/>
    <lineage>
        <taxon>Eukaryota</taxon>
        <taxon>Viridiplantae</taxon>
        <taxon>Streptophyta</taxon>
        <taxon>Embryophyta</taxon>
        <taxon>Tracheophyta</taxon>
        <taxon>Spermatophyta</taxon>
        <taxon>Magnoliopsida</taxon>
        <taxon>eudicotyledons</taxon>
        <taxon>Gunneridae</taxon>
        <taxon>Pentapetalae</taxon>
        <taxon>asterids</taxon>
        <taxon>lamiids</taxon>
        <taxon>Gentianales</taxon>
        <taxon>Apocynaceae</taxon>
        <taxon>Rauvolfioideae</taxon>
        <taxon>Vinceae</taxon>
        <taxon>Catharanthinae</taxon>
        <taxon>Catharanthus</taxon>
    </lineage>
</organism>
<gene>
    <name evidence="1" type="ORF">M9H77_15855</name>
</gene>
<keyword evidence="2" id="KW-1185">Reference proteome</keyword>
<comment type="caution">
    <text evidence="1">The sequence shown here is derived from an EMBL/GenBank/DDBJ whole genome shotgun (WGS) entry which is preliminary data.</text>
</comment>
<protein>
    <submittedName>
        <fullName evidence="1">Uncharacterized protein</fullName>
    </submittedName>
</protein>
<evidence type="ECO:0000313" key="2">
    <source>
        <dbReference type="Proteomes" id="UP001060085"/>
    </source>
</evidence>
<proteinExistence type="predicted"/>
<dbReference type="EMBL" id="CM044704">
    <property type="protein sequence ID" value="KAI5666002.1"/>
    <property type="molecule type" value="Genomic_DNA"/>
</dbReference>